<evidence type="ECO:0000313" key="2">
    <source>
        <dbReference type="Proteomes" id="UP001281003"/>
    </source>
</evidence>
<organism evidence="1 2">
    <name type="scientific">Sordaria brevicollis</name>
    <dbReference type="NCBI Taxonomy" id="83679"/>
    <lineage>
        <taxon>Eukaryota</taxon>
        <taxon>Fungi</taxon>
        <taxon>Dikarya</taxon>
        <taxon>Ascomycota</taxon>
        <taxon>Pezizomycotina</taxon>
        <taxon>Sordariomycetes</taxon>
        <taxon>Sordariomycetidae</taxon>
        <taxon>Sordariales</taxon>
        <taxon>Sordariaceae</taxon>
        <taxon>Sordaria</taxon>
    </lineage>
</organism>
<evidence type="ECO:0000313" key="1">
    <source>
        <dbReference type="EMBL" id="KAK3399550.1"/>
    </source>
</evidence>
<sequence length="70" mass="7955">MPAAFLRESGVFQPFLPGTWWVPCLSTGTWAAFGRGVDCFCFFTFPPAVAQHTYNTHTHTHTLTYYVTYC</sequence>
<dbReference type="EMBL" id="JAUTDP010000004">
    <property type="protein sequence ID" value="KAK3399550.1"/>
    <property type="molecule type" value="Genomic_DNA"/>
</dbReference>
<protein>
    <submittedName>
        <fullName evidence="1">Uncharacterized protein</fullName>
    </submittedName>
</protein>
<keyword evidence="2" id="KW-1185">Reference proteome</keyword>
<gene>
    <name evidence="1" type="ORF">B0T20DRAFT_406525</name>
</gene>
<dbReference type="Proteomes" id="UP001281003">
    <property type="component" value="Unassembled WGS sequence"/>
</dbReference>
<name>A0AAE0UDA4_SORBR</name>
<reference evidence="1" key="2">
    <citation type="submission" date="2023-07" db="EMBL/GenBank/DDBJ databases">
        <authorList>
            <consortium name="Lawrence Berkeley National Laboratory"/>
            <person name="Haridas S."/>
            <person name="Hensen N."/>
            <person name="Bonometti L."/>
            <person name="Westerberg I."/>
            <person name="Brannstrom I.O."/>
            <person name="Guillou S."/>
            <person name="Cros-Aarteil S."/>
            <person name="Calhoun S."/>
            <person name="Kuo A."/>
            <person name="Mondo S."/>
            <person name="Pangilinan J."/>
            <person name="Riley R."/>
            <person name="LaButti K."/>
            <person name="Andreopoulos B."/>
            <person name="Lipzen A."/>
            <person name="Chen C."/>
            <person name="Yanf M."/>
            <person name="Daum C."/>
            <person name="Ng V."/>
            <person name="Clum A."/>
            <person name="Steindorff A."/>
            <person name="Ohm R."/>
            <person name="Martin F."/>
            <person name="Silar P."/>
            <person name="Natvig D."/>
            <person name="Lalanne C."/>
            <person name="Gautier V."/>
            <person name="Ament-velasquez S.L."/>
            <person name="Kruys A."/>
            <person name="Hutchinson M.I."/>
            <person name="Powell A.J."/>
            <person name="Barry K."/>
            <person name="Miller A.N."/>
            <person name="Grigoriev I.V."/>
            <person name="Debuchy R."/>
            <person name="Gladieux P."/>
            <person name="Thoren M.H."/>
            <person name="Johannesson H."/>
        </authorList>
    </citation>
    <scope>NUCLEOTIDE SEQUENCE</scope>
    <source>
        <strain evidence="1">FGSC 1904</strain>
    </source>
</reference>
<reference evidence="1" key="1">
    <citation type="journal article" date="2023" name="Mol. Phylogenet. Evol.">
        <title>Genome-scale phylogeny and comparative genomics of the fungal order Sordariales.</title>
        <authorList>
            <person name="Hensen N."/>
            <person name="Bonometti L."/>
            <person name="Westerberg I."/>
            <person name="Brannstrom I.O."/>
            <person name="Guillou S."/>
            <person name="Cros-Aarteil S."/>
            <person name="Calhoun S."/>
            <person name="Haridas S."/>
            <person name="Kuo A."/>
            <person name="Mondo S."/>
            <person name="Pangilinan J."/>
            <person name="Riley R."/>
            <person name="LaButti K."/>
            <person name="Andreopoulos B."/>
            <person name="Lipzen A."/>
            <person name="Chen C."/>
            <person name="Yan M."/>
            <person name="Daum C."/>
            <person name="Ng V."/>
            <person name="Clum A."/>
            <person name="Steindorff A."/>
            <person name="Ohm R.A."/>
            <person name="Martin F."/>
            <person name="Silar P."/>
            <person name="Natvig D.O."/>
            <person name="Lalanne C."/>
            <person name="Gautier V."/>
            <person name="Ament-Velasquez S.L."/>
            <person name="Kruys A."/>
            <person name="Hutchinson M.I."/>
            <person name="Powell A.J."/>
            <person name="Barry K."/>
            <person name="Miller A.N."/>
            <person name="Grigoriev I.V."/>
            <person name="Debuchy R."/>
            <person name="Gladieux P."/>
            <person name="Hiltunen Thoren M."/>
            <person name="Johannesson H."/>
        </authorList>
    </citation>
    <scope>NUCLEOTIDE SEQUENCE</scope>
    <source>
        <strain evidence="1">FGSC 1904</strain>
    </source>
</reference>
<proteinExistence type="predicted"/>
<accession>A0AAE0UDA4</accession>
<comment type="caution">
    <text evidence="1">The sequence shown here is derived from an EMBL/GenBank/DDBJ whole genome shotgun (WGS) entry which is preliminary data.</text>
</comment>
<dbReference type="AlphaFoldDB" id="A0AAE0UDA4"/>